<dbReference type="GO" id="GO:0030170">
    <property type="term" value="F:pyridoxal phosphate binding"/>
    <property type="evidence" value="ECO:0007669"/>
    <property type="project" value="TreeGrafter"/>
</dbReference>
<dbReference type="Proteomes" id="UP001174934">
    <property type="component" value="Unassembled WGS sequence"/>
</dbReference>
<dbReference type="PANTHER" id="PTHR11773:SF1">
    <property type="entry name" value="GLYCINE DEHYDROGENASE (DECARBOXYLATING), MITOCHONDRIAL"/>
    <property type="match status" value="1"/>
</dbReference>
<dbReference type="Pfam" id="PF21478">
    <property type="entry name" value="GcvP2_C"/>
    <property type="match status" value="1"/>
</dbReference>
<gene>
    <name evidence="10" type="ORF">B0T17DRAFT_499917</name>
</gene>
<evidence type="ECO:0000256" key="3">
    <source>
        <dbReference type="ARBA" id="ARBA00022898"/>
    </source>
</evidence>
<evidence type="ECO:0000256" key="2">
    <source>
        <dbReference type="ARBA" id="ARBA00010756"/>
    </source>
</evidence>
<dbReference type="EMBL" id="JAULSR010000009">
    <property type="protein sequence ID" value="KAK0612555.1"/>
    <property type="molecule type" value="Genomic_DNA"/>
</dbReference>
<reference evidence="10" key="1">
    <citation type="submission" date="2023-06" db="EMBL/GenBank/DDBJ databases">
        <title>Genome-scale phylogeny and comparative genomics of the fungal order Sordariales.</title>
        <authorList>
            <consortium name="Lawrence Berkeley National Laboratory"/>
            <person name="Hensen N."/>
            <person name="Bonometti L."/>
            <person name="Westerberg I."/>
            <person name="Brannstrom I.O."/>
            <person name="Guillou S."/>
            <person name="Cros-Aarteil S."/>
            <person name="Calhoun S."/>
            <person name="Haridas S."/>
            <person name="Kuo A."/>
            <person name="Mondo S."/>
            <person name="Pangilinan J."/>
            <person name="Riley R."/>
            <person name="LaButti K."/>
            <person name="Andreopoulos B."/>
            <person name="Lipzen A."/>
            <person name="Chen C."/>
            <person name="Yanf M."/>
            <person name="Daum C."/>
            <person name="Ng V."/>
            <person name="Clum A."/>
            <person name="Steindorff A."/>
            <person name="Ohm R."/>
            <person name="Martin F."/>
            <person name="Silar P."/>
            <person name="Natvig D."/>
            <person name="Lalanne C."/>
            <person name="Gautier V."/>
            <person name="Ament-velasquez S.L."/>
            <person name="Kruys A."/>
            <person name="Hutchinson M.I."/>
            <person name="Powell A.J."/>
            <person name="Barry K."/>
            <person name="Miller A.N."/>
            <person name="Grigoriev I.V."/>
            <person name="Debuchy R."/>
            <person name="Gladieux P."/>
            <person name="Thoren M.H."/>
            <person name="Johannesson H."/>
        </authorList>
    </citation>
    <scope>NUCLEOTIDE SEQUENCE</scope>
    <source>
        <strain evidence="10">SMH3391-2</strain>
    </source>
</reference>
<dbReference type="EC" id="1.4.4.2" evidence="7"/>
<dbReference type="InterPro" id="IPR015421">
    <property type="entry name" value="PyrdxlP-dep_Trfase_major"/>
</dbReference>
<comment type="subunit">
    <text evidence="7">The glycine cleavage system is composed of four proteins: P, T, L and H.</text>
</comment>
<evidence type="ECO:0000256" key="5">
    <source>
        <dbReference type="ARBA" id="ARBA00049026"/>
    </source>
</evidence>
<keyword evidence="7" id="KW-0496">Mitochondrion</keyword>
<dbReference type="GO" id="GO:0005739">
    <property type="term" value="C:mitochondrion"/>
    <property type="evidence" value="ECO:0007669"/>
    <property type="project" value="UniProtKB-SubCell"/>
</dbReference>
<dbReference type="InterPro" id="IPR049315">
    <property type="entry name" value="GDC-P_N"/>
</dbReference>
<feature type="modified residue" description="N6-(pyridoxal phosphate)lysine" evidence="6">
    <location>
        <position position="820"/>
    </location>
</feature>
<protein>
    <recommendedName>
        <fullName evidence="7">Glycine cleavage system P protein</fullName>
        <ecNumber evidence="7">1.4.4.2</ecNumber>
    </recommendedName>
</protein>
<dbReference type="PANTHER" id="PTHR11773">
    <property type="entry name" value="GLYCINE DEHYDROGENASE, DECARBOXYLATING"/>
    <property type="match status" value="1"/>
</dbReference>
<dbReference type="GO" id="GO:0005960">
    <property type="term" value="C:glycine cleavage complex"/>
    <property type="evidence" value="ECO:0007669"/>
    <property type="project" value="TreeGrafter"/>
</dbReference>
<dbReference type="CDD" id="cd00613">
    <property type="entry name" value="GDC-P"/>
    <property type="match status" value="2"/>
</dbReference>
<dbReference type="GO" id="GO:0004375">
    <property type="term" value="F:glycine dehydrogenase (decarboxylating) activity"/>
    <property type="evidence" value="ECO:0007669"/>
    <property type="project" value="UniProtKB-UniRule"/>
</dbReference>
<proteinExistence type="inferred from homology"/>
<evidence type="ECO:0000256" key="6">
    <source>
        <dbReference type="PIRSR" id="PIRSR603437-50"/>
    </source>
</evidence>
<comment type="subcellular location">
    <subcellularLocation>
        <location evidence="7">Mitochondrion</location>
    </subcellularLocation>
</comment>
<name>A0AA39U797_9PEZI</name>
<dbReference type="GO" id="GO:0016594">
    <property type="term" value="F:glycine binding"/>
    <property type="evidence" value="ECO:0007669"/>
    <property type="project" value="TreeGrafter"/>
</dbReference>
<dbReference type="AlphaFoldDB" id="A0AA39U797"/>
<comment type="catalytic activity">
    <reaction evidence="5 7">
        <text>N(6)-[(R)-lipoyl]-L-lysyl-[glycine-cleavage complex H protein] + glycine + H(+) = N(6)-[(R)-S(8)-aminomethyldihydrolipoyl]-L-lysyl-[glycine-cleavage complex H protein] + CO2</text>
        <dbReference type="Rhea" id="RHEA:24304"/>
        <dbReference type="Rhea" id="RHEA-COMP:10494"/>
        <dbReference type="Rhea" id="RHEA-COMP:10495"/>
        <dbReference type="ChEBI" id="CHEBI:15378"/>
        <dbReference type="ChEBI" id="CHEBI:16526"/>
        <dbReference type="ChEBI" id="CHEBI:57305"/>
        <dbReference type="ChEBI" id="CHEBI:83099"/>
        <dbReference type="ChEBI" id="CHEBI:83143"/>
        <dbReference type="EC" id="1.4.4.2"/>
    </reaction>
</comment>
<dbReference type="GO" id="GO:0019464">
    <property type="term" value="P:glycine decarboxylation via glycine cleavage system"/>
    <property type="evidence" value="ECO:0007669"/>
    <property type="project" value="TreeGrafter"/>
</dbReference>
<evidence type="ECO:0000259" key="8">
    <source>
        <dbReference type="Pfam" id="PF02347"/>
    </source>
</evidence>
<feature type="domain" description="Glycine dehydrogenase C-terminal" evidence="9">
    <location>
        <begin position="890"/>
        <end position="1011"/>
    </location>
</feature>
<keyword evidence="3 6" id="KW-0663">Pyridoxal phosphate</keyword>
<evidence type="ECO:0000256" key="7">
    <source>
        <dbReference type="RuleBase" id="RU364056"/>
    </source>
</evidence>
<dbReference type="Gene3D" id="3.40.640.10">
    <property type="entry name" value="Type I PLP-dependent aspartate aminotransferase-like (Major domain)"/>
    <property type="match status" value="2"/>
</dbReference>
<dbReference type="Pfam" id="PF02347">
    <property type="entry name" value="GDC-P"/>
    <property type="match status" value="2"/>
</dbReference>
<comment type="caution">
    <text evidence="10">The sequence shown here is derived from an EMBL/GenBank/DDBJ whole genome shotgun (WGS) entry which is preliminary data.</text>
</comment>
<organism evidence="10 11">
    <name type="scientific">Bombardia bombarda</name>
    <dbReference type="NCBI Taxonomy" id="252184"/>
    <lineage>
        <taxon>Eukaryota</taxon>
        <taxon>Fungi</taxon>
        <taxon>Dikarya</taxon>
        <taxon>Ascomycota</taxon>
        <taxon>Pezizomycotina</taxon>
        <taxon>Sordariomycetes</taxon>
        <taxon>Sordariomycetidae</taxon>
        <taxon>Sordariales</taxon>
        <taxon>Lasiosphaeriaceae</taxon>
        <taxon>Bombardia</taxon>
    </lineage>
</organism>
<dbReference type="FunFam" id="3.40.640.10:FF:000007">
    <property type="entry name" value="glycine dehydrogenase (Decarboxylating), mitochondrial"/>
    <property type="match status" value="1"/>
</dbReference>
<feature type="domain" description="Glycine cleavage system P-protein N-terminal" evidence="8">
    <location>
        <begin position="578"/>
        <end position="855"/>
    </location>
</feature>
<dbReference type="NCBIfam" id="TIGR00461">
    <property type="entry name" value="gcvP"/>
    <property type="match status" value="1"/>
</dbReference>
<sequence length="1086" mass="119970">MVVPRHVGRLGRSVGPSMLSLRGALSIRRPWVGNLCSRDTTTTVRWKSTETDNLKATPRSFVRHPELFPIRDSFAQRHIGPDDKSTQEMLSALSPPVNNLDDFVREVIPADILSPRKLFPWSRGEFDTALDMPAREAHQEWEVLELGQIASNMNEYQNKSFIGAGYYGTLVPEVIKRNVLESPAWYTSYTPYQPEISQGRLESLLNFQTMITDLTALPVSNASLLDEGTAAAEAMTMSYTALPSSRSKREGKTYVVSDRVHPQTRSVLRSRAEGFGIRVVEMNVSTGDLSALKELGDDLVGVMVQYPDTYGTATDFGALADTVHEQGALLSAATDLLALTVLTPPGEWGADIAFGNAQRFGVPLGFGGPHAAFFAVSDKLKRKMPGRLIGVSKDRLGNRALRLSLQTREQHIRREKATSNVCTAQALLANMSAFYAVYHGPEGLKAIAQRCNLAARVVQSAALYYGWKTFVPHGSEPTVVAFDTVTIHCPGKAKSLVSYAKKNGINIRFITTDMVSISLDETTDESDILQLIRVFEKLGKVYDVKSAEEFPKPPEEVLEFFLKEHHGLSPQQVLPEPLLRKSEYLTHPVFNTHHSETELLRYIHHLQSKDLSLVHSMIPLGSCTMKLNGSTEMALITLPGFANMHPHSAPEDVKGYLMLIRALEEQLADITGMDNVSLQPNSGAQGEFAGLRTIRRYHESNGQDKRDICLIPVSAHGTNPASAAMAGMRVVPVKCNTKTGNLDLADLEAKCEQYSSQIGAMMITYPSTFGVFEPQIRKVCEIVHVHGGQVYMDGANMNAQIGLCSPGEIGADVCHLNLHKTFCIPHGGGGPGVGPICVKEHLSPYLPTRKVLSQDELNYPVSSAPYGSASILPISWAYNTLMGGEGLKKATEITLLNANYLLSRLKPHYPILYTNEHGRCAHEFILDVRGFHNTANIEAIDIAKRLQDYGFHAPTMSWPVPNTLMIEPTESESKEELDRFVEALISIREEIRQIELGKAPREGNVLKNAPHPITDLIEGQVVDGKSKWQRPYSRKQAAYPLPWLREKKFWPSVARVDDTYGDLNLFCTCPPVEDTTGGHLSSIQEV</sequence>
<dbReference type="InterPro" id="IPR015422">
    <property type="entry name" value="PyrdxlP-dep_Trfase_small"/>
</dbReference>
<comment type="similarity">
    <text evidence="2 7">Belongs to the GcvP family.</text>
</comment>
<dbReference type="InterPro" id="IPR020581">
    <property type="entry name" value="GDC_P"/>
</dbReference>
<evidence type="ECO:0000256" key="4">
    <source>
        <dbReference type="ARBA" id="ARBA00023002"/>
    </source>
</evidence>
<dbReference type="InterPro" id="IPR049316">
    <property type="entry name" value="GDC-P_C"/>
</dbReference>
<evidence type="ECO:0000256" key="1">
    <source>
        <dbReference type="ARBA" id="ARBA00001933"/>
    </source>
</evidence>
<keyword evidence="11" id="KW-1185">Reference proteome</keyword>
<keyword evidence="7" id="KW-0809">Transit peptide</keyword>
<dbReference type="FunFam" id="3.40.640.10:FF:000005">
    <property type="entry name" value="Glycine dehydrogenase (decarboxylating), mitochondrial"/>
    <property type="match status" value="1"/>
</dbReference>
<evidence type="ECO:0000313" key="11">
    <source>
        <dbReference type="Proteomes" id="UP001174934"/>
    </source>
</evidence>
<feature type="domain" description="Glycine cleavage system P-protein N-terminal" evidence="8">
    <location>
        <begin position="76"/>
        <end position="535"/>
    </location>
</feature>
<dbReference type="Gene3D" id="3.90.1150.10">
    <property type="entry name" value="Aspartate Aminotransferase, domain 1"/>
    <property type="match status" value="2"/>
</dbReference>
<dbReference type="SUPFAM" id="SSF53383">
    <property type="entry name" value="PLP-dependent transferases"/>
    <property type="match status" value="2"/>
</dbReference>
<evidence type="ECO:0000259" key="9">
    <source>
        <dbReference type="Pfam" id="PF21478"/>
    </source>
</evidence>
<comment type="function">
    <text evidence="7">The glycine cleavage system catalyzes the degradation of glycine.</text>
</comment>
<keyword evidence="4 7" id="KW-0560">Oxidoreductase</keyword>
<dbReference type="InterPro" id="IPR003437">
    <property type="entry name" value="GcvP"/>
</dbReference>
<dbReference type="FunFam" id="3.90.1150.10:FF:000007">
    <property type="entry name" value="Glycine dehydrogenase (decarboxylating), mitochondrial"/>
    <property type="match status" value="1"/>
</dbReference>
<accession>A0AA39U797</accession>
<evidence type="ECO:0000313" key="10">
    <source>
        <dbReference type="EMBL" id="KAK0612555.1"/>
    </source>
</evidence>
<dbReference type="NCBIfam" id="NF003346">
    <property type="entry name" value="PRK04366.1"/>
    <property type="match status" value="1"/>
</dbReference>
<dbReference type="InterPro" id="IPR015424">
    <property type="entry name" value="PyrdxlP-dep_Trfase"/>
</dbReference>
<comment type="cofactor">
    <cofactor evidence="1 6 7">
        <name>pyridoxal 5'-phosphate</name>
        <dbReference type="ChEBI" id="CHEBI:597326"/>
    </cofactor>
</comment>